<organism evidence="10 11">
    <name type="scientific">Emergomyces pasteurianus Ep9510</name>
    <dbReference type="NCBI Taxonomy" id="1447872"/>
    <lineage>
        <taxon>Eukaryota</taxon>
        <taxon>Fungi</taxon>
        <taxon>Dikarya</taxon>
        <taxon>Ascomycota</taxon>
        <taxon>Pezizomycotina</taxon>
        <taxon>Eurotiomycetes</taxon>
        <taxon>Eurotiomycetidae</taxon>
        <taxon>Onygenales</taxon>
        <taxon>Ajellomycetaceae</taxon>
        <taxon>Emergomyces</taxon>
    </lineage>
</organism>
<keyword evidence="11" id="KW-1185">Reference proteome</keyword>
<dbReference type="STRING" id="1447872.A0A1J9QBW4"/>
<evidence type="ECO:0000256" key="2">
    <source>
        <dbReference type="ARBA" id="ARBA00006222"/>
    </source>
</evidence>
<sequence length="511" mass="57322">MVLDYSKWDALELSDDSDIEVHPNVDKRSFIRAKQNQIHQQRIQRHQEIESLKYSRIINDGLLKRIDALITSLKSHEDSSRNPDELIFQALIESAGDPNEDNPPPAPEGVFTHEKEQPKYSQMMGSLVDQVKKELDESDESKPENRFQQYIKGVEGHKNKVLDLQQQLLEKLAALEKEESRKITSESIHTGFDSSFVNRSKPKPVDDEKNKSEAGSVELLNPDAVKSKNEGGAVSSGAEADVEDEEDEENMKVTPLAKKFAKIKIGDYRGCLQFLGDHPEIVTERKTDELLLEAFDAQLSGNEEYARQCVHQGLLLQYCRSLGRDGVSLFFKRITTKDHQASTLFRNDVNETYAKIRIRAAELAKNSAGESAGVEQIQLHAVDPNTKLNIKIPSPDSTDPESAAAMEIFNAFPPDLQQALKSESLDEVNKVLGKMSVEEAEDIVEKLGASGILTMEEGIVDATTEEGRKWLSEMEEQRGERGEAVERRGEEKGEDKEGNHQEKQEVVGDPE</sequence>
<dbReference type="InterPro" id="IPR038189">
    <property type="entry name" value="Cdc37_Hsp90-bd_sf"/>
</dbReference>
<feature type="compositionally biased region" description="Acidic residues" evidence="6">
    <location>
        <begin position="240"/>
        <end position="249"/>
    </location>
</feature>
<gene>
    <name evidence="10" type="ORF">AJ78_06800</name>
</gene>
<dbReference type="Pfam" id="PF03234">
    <property type="entry name" value="CDC37_N"/>
    <property type="match status" value="1"/>
</dbReference>
<dbReference type="Gene3D" id="1.20.58.610">
    <property type="entry name" value="Cdc37, Hsp90 binding domain"/>
    <property type="match status" value="1"/>
</dbReference>
<feature type="region of interest" description="Disordered" evidence="6">
    <location>
        <begin position="192"/>
        <end position="250"/>
    </location>
</feature>
<dbReference type="InterPro" id="IPR013873">
    <property type="entry name" value="Cdc37_C"/>
</dbReference>
<dbReference type="FunFam" id="1.20.58.610:FF:000002">
    <property type="entry name" value="Hsp90 co-chaperone Cdc37, putative"/>
    <property type="match status" value="1"/>
</dbReference>
<evidence type="ECO:0000256" key="4">
    <source>
        <dbReference type="ARBA" id="ARBA00023186"/>
    </source>
</evidence>
<feature type="compositionally biased region" description="Basic and acidic residues" evidence="6">
    <location>
        <begin position="203"/>
        <end position="212"/>
    </location>
</feature>
<dbReference type="SMART" id="SM01071">
    <property type="entry name" value="CDC37_N"/>
    <property type="match status" value="1"/>
</dbReference>
<keyword evidence="4" id="KW-0143">Chaperone</keyword>
<dbReference type="Pfam" id="PF08564">
    <property type="entry name" value="CDC37_C"/>
    <property type="match status" value="1"/>
</dbReference>
<feature type="domain" description="Cdc37 N-terminal" evidence="9">
    <location>
        <begin position="2"/>
        <end position="195"/>
    </location>
</feature>
<dbReference type="GO" id="GO:0031072">
    <property type="term" value="F:heat shock protein binding"/>
    <property type="evidence" value="ECO:0007669"/>
    <property type="project" value="TreeGrafter"/>
</dbReference>
<dbReference type="GO" id="GO:0006457">
    <property type="term" value="P:protein folding"/>
    <property type="evidence" value="ECO:0007669"/>
    <property type="project" value="TreeGrafter"/>
</dbReference>
<comment type="subcellular location">
    <subcellularLocation>
        <location evidence="1">Cytoplasm</location>
    </subcellularLocation>
</comment>
<evidence type="ECO:0000313" key="10">
    <source>
        <dbReference type="EMBL" id="OJD12645.1"/>
    </source>
</evidence>
<dbReference type="GO" id="GO:0051087">
    <property type="term" value="F:protein-folding chaperone binding"/>
    <property type="evidence" value="ECO:0007669"/>
    <property type="project" value="TreeGrafter"/>
</dbReference>
<keyword evidence="3" id="KW-0963">Cytoplasm</keyword>
<evidence type="ECO:0000256" key="6">
    <source>
        <dbReference type="SAM" id="MobiDB-lite"/>
    </source>
</evidence>
<reference evidence="10 11" key="1">
    <citation type="submission" date="2015-07" db="EMBL/GenBank/DDBJ databases">
        <title>Emmonsia species relationships and genome sequence.</title>
        <authorList>
            <consortium name="The Broad Institute Genomics Platform"/>
            <person name="Cuomo C.A."/>
            <person name="Munoz J.F."/>
            <person name="Imamovic A."/>
            <person name="Priest M.E."/>
            <person name="Young S."/>
            <person name="Clay O.K."/>
            <person name="McEwen J.G."/>
        </authorList>
    </citation>
    <scope>NUCLEOTIDE SEQUENCE [LARGE SCALE GENOMIC DNA]</scope>
    <source>
        <strain evidence="10 11">UAMH 9510</strain>
    </source>
</reference>
<dbReference type="EMBL" id="LGRN01000380">
    <property type="protein sequence ID" value="OJD12645.1"/>
    <property type="molecule type" value="Genomic_DNA"/>
</dbReference>
<dbReference type="Proteomes" id="UP000182235">
    <property type="component" value="Unassembled WGS sequence"/>
</dbReference>
<feature type="region of interest" description="Disordered" evidence="6">
    <location>
        <begin position="464"/>
        <end position="511"/>
    </location>
</feature>
<feature type="domain" description="Cdc37 C-terminal" evidence="7">
    <location>
        <begin position="390"/>
        <end position="496"/>
    </location>
</feature>
<dbReference type="InterPro" id="IPR004918">
    <property type="entry name" value="Cdc37"/>
</dbReference>
<dbReference type="PANTHER" id="PTHR12800">
    <property type="entry name" value="CDC37-RELATED"/>
    <property type="match status" value="1"/>
</dbReference>
<dbReference type="SUPFAM" id="SSF101391">
    <property type="entry name" value="Hsp90 co-chaperone CDC37"/>
    <property type="match status" value="1"/>
</dbReference>
<dbReference type="PANTHER" id="PTHR12800:SF4">
    <property type="entry name" value="HSP90 CO-CHAPERONE CDC37"/>
    <property type="match status" value="1"/>
</dbReference>
<evidence type="ECO:0000256" key="1">
    <source>
        <dbReference type="ARBA" id="ARBA00004496"/>
    </source>
</evidence>
<evidence type="ECO:0000259" key="8">
    <source>
        <dbReference type="SMART" id="SM01070"/>
    </source>
</evidence>
<dbReference type="GO" id="GO:0051082">
    <property type="term" value="F:unfolded protein binding"/>
    <property type="evidence" value="ECO:0007669"/>
    <property type="project" value="TreeGrafter"/>
</dbReference>
<feature type="domain" description="Cdc37 Hsp90 binding" evidence="8">
    <location>
        <begin position="198"/>
        <end position="375"/>
    </location>
</feature>
<proteinExistence type="inferred from homology"/>
<evidence type="ECO:0000313" key="11">
    <source>
        <dbReference type="Proteomes" id="UP000182235"/>
    </source>
</evidence>
<comment type="caution">
    <text evidence="10">The sequence shown here is derived from an EMBL/GenBank/DDBJ whole genome shotgun (WGS) entry which is preliminary data.</text>
</comment>
<dbReference type="InterPro" id="IPR013855">
    <property type="entry name" value="Cdc37_N_dom"/>
</dbReference>
<dbReference type="OrthoDB" id="440202at2759"/>
<dbReference type="GO" id="GO:0050821">
    <property type="term" value="P:protein stabilization"/>
    <property type="evidence" value="ECO:0007669"/>
    <property type="project" value="TreeGrafter"/>
</dbReference>
<evidence type="ECO:0000256" key="5">
    <source>
        <dbReference type="ARBA" id="ARBA00031396"/>
    </source>
</evidence>
<protein>
    <recommendedName>
        <fullName evidence="5">Hsp90 chaperone protein kinase-targeting subunit</fullName>
    </recommendedName>
</protein>
<name>A0A1J9QBW4_9EURO</name>
<dbReference type="GO" id="GO:0005737">
    <property type="term" value="C:cytoplasm"/>
    <property type="evidence" value="ECO:0007669"/>
    <property type="project" value="UniProtKB-SubCell"/>
</dbReference>
<dbReference type="SMART" id="SM01069">
    <property type="entry name" value="CDC37_C"/>
    <property type="match status" value="1"/>
</dbReference>
<feature type="compositionally biased region" description="Basic and acidic residues" evidence="6">
    <location>
        <begin position="465"/>
        <end position="511"/>
    </location>
</feature>
<accession>A0A1J9QBW4</accession>
<evidence type="ECO:0000256" key="3">
    <source>
        <dbReference type="ARBA" id="ARBA00022490"/>
    </source>
</evidence>
<dbReference type="InterPro" id="IPR013874">
    <property type="entry name" value="Cdc37_Hsp90-bd"/>
</dbReference>
<evidence type="ECO:0000259" key="9">
    <source>
        <dbReference type="SMART" id="SM01071"/>
    </source>
</evidence>
<dbReference type="SMART" id="SM01070">
    <property type="entry name" value="CDC37_M"/>
    <property type="match status" value="1"/>
</dbReference>
<evidence type="ECO:0000259" key="7">
    <source>
        <dbReference type="SMART" id="SM01069"/>
    </source>
</evidence>
<dbReference type="GO" id="GO:0019901">
    <property type="term" value="F:protein kinase binding"/>
    <property type="evidence" value="ECO:0007669"/>
    <property type="project" value="InterPro"/>
</dbReference>
<dbReference type="Pfam" id="PF08565">
    <property type="entry name" value="CDC37_M"/>
    <property type="match status" value="1"/>
</dbReference>
<dbReference type="AlphaFoldDB" id="A0A1J9QBW4"/>
<dbReference type="VEuPathDB" id="FungiDB:AJ78_06800"/>
<comment type="similarity">
    <text evidence="2">Belongs to the CDC37 family.</text>
</comment>